<sequence>MPSVPGANKARHSFSKGVESASATQVHKTPGAKTPTNSHNLQLTQSWENSEPTRPAELTPEPRGAEAPAPIPPTQAAPGLTCWGCAGADALAGPAAGKPRPARSSGTPSLGDSATCGPKQPPAPCSPPAPPVQVPRSSIAAGAANTL</sequence>
<proteinExistence type="predicted"/>
<dbReference type="EMBL" id="OX459953">
    <property type="protein sequence ID" value="CAI9158467.1"/>
    <property type="molecule type" value="Genomic_DNA"/>
</dbReference>
<name>A0ABN8YA90_RANTA</name>
<evidence type="ECO:0000313" key="2">
    <source>
        <dbReference type="EMBL" id="CAI9158467.1"/>
    </source>
</evidence>
<organism evidence="2 3">
    <name type="scientific">Rangifer tarandus platyrhynchus</name>
    <name type="common">Svalbard reindeer</name>
    <dbReference type="NCBI Taxonomy" id="3082113"/>
    <lineage>
        <taxon>Eukaryota</taxon>
        <taxon>Metazoa</taxon>
        <taxon>Chordata</taxon>
        <taxon>Craniata</taxon>
        <taxon>Vertebrata</taxon>
        <taxon>Euteleostomi</taxon>
        <taxon>Mammalia</taxon>
        <taxon>Eutheria</taxon>
        <taxon>Laurasiatheria</taxon>
        <taxon>Artiodactyla</taxon>
        <taxon>Ruminantia</taxon>
        <taxon>Pecora</taxon>
        <taxon>Cervidae</taxon>
        <taxon>Odocoileinae</taxon>
        <taxon>Rangifer</taxon>
    </lineage>
</organism>
<evidence type="ECO:0000313" key="3">
    <source>
        <dbReference type="Proteomes" id="UP001176941"/>
    </source>
</evidence>
<dbReference type="Proteomes" id="UP001176941">
    <property type="component" value="Chromosome 17"/>
</dbReference>
<keyword evidence="3" id="KW-1185">Reference proteome</keyword>
<feature type="compositionally biased region" description="Polar residues" evidence="1">
    <location>
        <begin position="34"/>
        <end position="52"/>
    </location>
</feature>
<feature type="compositionally biased region" description="Pro residues" evidence="1">
    <location>
        <begin position="119"/>
        <end position="133"/>
    </location>
</feature>
<evidence type="ECO:0000256" key="1">
    <source>
        <dbReference type="SAM" id="MobiDB-lite"/>
    </source>
</evidence>
<feature type="region of interest" description="Disordered" evidence="1">
    <location>
        <begin position="1"/>
        <end position="147"/>
    </location>
</feature>
<accession>A0ABN8YA90</accession>
<gene>
    <name evidence="2" type="ORF">MRATA1EN1_LOCUS7429</name>
</gene>
<reference evidence="2" key="1">
    <citation type="submission" date="2023-04" db="EMBL/GenBank/DDBJ databases">
        <authorList>
            <consortium name="ELIXIR-Norway"/>
        </authorList>
    </citation>
    <scope>NUCLEOTIDE SEQUENCE [LARGE SCALE GENOMIC DNA]</scope>
</reference>
<protein>
    <submittedName>
        <fullName evidence="2">Uncharacterized protein</fullName>
    </submittedName>
</protein>
<feature type="compositionally biased region" description="Low complexity" evidence="1">
    <location>
        <begin position="76"/>
        <end position="103"/>
    </location>
</feature>